<evidence type="ECO:0000256" key="1">
    <source>
        <dbReference type="SAM" id="Phobius"/>
    </source>
</evidence>
<reference evidence="2" key="1">
    <citation type="submission" date="2018-02" db="EMBL/GenBank/DDBJ databases">
        <title>Rhizophora mucronata_Transcriptome.</title>
        <authorList>
            <person name="Meera S.P."/>
            <person name="Sreeshan A."/>
            <person name="Augustine A."/>
        </authorList>
    </citation>
    <scope>NUCLEOTIDE SEQUENCE</scope>
    <source>
        <tissue evidence="2">Leaf</tissue>
    </source>
</reference>
<keyword evidence="1" id="KW-0472">Membrane</keyword>
<accession>A0A2P2PWE0</accession>
<organism evidence="2">
    <name type="scientific">Rhizophora mucronata</name>
    <name type="common">Asiatic mangrove</name>
    <dbReference type="NCBI Taxonomy" id="61149"/>
    <lineage>
        <taxon>Eukaryota</taxon>
        <taxon>Viridiplantae</taxon>
        <taxon>Streptophyta</taxon>
        <taxon>Embryophyta</taxon>
        <taxon>Tracheophyta</taxon>
        <taxon>Spermatophyta</taxon>
        <taxon>Magnoliopsida</taxon>
        <taxon>eudicotyledons</taxon>
        <taxon>Gunneridae</taxon>
        <taxon>Pentapetalae</taxon>
        <taxon>rosids</taxon>
        <taxon>fabids</taxon>
        <taxon>Malpighiales</taxon>
        <taxon>Rhizophoraceae</taxon>
        <taxon>Rhizophora</taxon>
    </lineage>
</organism>
<evidence type="ECO:0000313" key="2">
    <source>
        <dbReference type="EMBL" id="MBX59058.1"/>
    </source>
</evidence>
<protein>
    <submittedName>
        <fullName evidence="2">Uncharacterized protein</fullName>
    </submittedName>
</protein>
<name>A0A2P2PWE0_RHIMU</name>
<keyword evidence="1" id="KW-1133">Transmembrane helix</keyword>
<proteinExistence type="predicted"/>
<keyword evidence="1" id="KW-0812">Transmembrane</keyword>
<feature type="transmembrane region" description="Helical" evidence="1">
    <location>
        <begin position="29"/>
        <end position="47"/>
    </location>
</feature>
<sequence length="55" mass="6659">MWKKKNEIWRALLLIYCYKIRARLEHEKGLHYLLFAIPLNVIFRIPLNQGDSFKG</sequence>
<dbReference type="EMBL" id="GGEC01078574">
    <property type="protein sequence ID" value="MBX59058.1"/>
    <property type="molecule type" value="Transcribed_RNA"/>
</dbReference>
<dbReference type="AlphaFoldDB" id="A0A2P2PWE0"/>